<sequence>MKNLVRQYRGQAGLARRVSELEAEVQECRSMNLRVAELTDLVAELLVPLADSDDPRVLELLEKYRAGVSDPAGPSVT</sequence>
<keyword evidence="3" id="KW-1185">Reference proteome</keyword>
<dbReference type="Pfam" id="PF20537">
    <property type="entry name" value="DUF6752"/>
    <property type="match status" value="1"/>
</dbReference>
<dbReference type="AlphaFoldDB" id="A0A1A9GG27"/>
<evidence type="ECO:0000259" key="1">
    <source>
        <dbReference type="Pfam" id="PF20537"/>
    </source>
</evidence>
<dbReference type="KEGG" id="ndk:I601_0119"/>
<organism evidence="2 3">
    <name type="scientific">Nocardioides dokdonensis FR1436</name>
    <dbReference type="NCBI Taxonomy" id="1300347"/>
    <lineage>
        <taxon>Bacteria</taxon>
        <taxon>Bacillati</taxon>
        <taxon>Actinomycetota</taxon>
        <taxon>Actinomycetes</taxon>
        <taxon>Propionibacteriales</taxon>
        <taxon>Nocardioidaceae</taxon>
        <taxon>Nocardioides</taxon>
    </lineage>
</organism>
<dbReference type="EMBL" id="CP015079">
    <property type="protein sequence ID" value="ANH36573.1"/>
    <property type="molecule type" value="Genomic_DNA"/>
</dbReference>
<reference evidence="2 3" key="1">
    <citation type="submission" date="2016-03" db="EMBL/GenBank/DDBJ databases">
        <title>Complete genome sequence of a soil Actinobacterium, Nocardioides dokdonensis FR1436.</title>
        <authorList>
            <person name="Kwon S.-K."/>
            <person name="Kim K."/>
            <person name="Kim J.F."/>
        </authorList>
    </citation>
    <scope>NUCLEOTIDE SEQUENCE [LARGE SCALE GENOMIC DNA]</scope>
    <source>
        <strain evidence="2 3">FR1436</strain>
    </source>
</reference>
<protein>
    <recommendedName>
        <fullName evidence="1">DUF6752 domain-containing protein</fullName>
    </recommendedName>
</protein>
<feature type="domain" description="DUF6752" evidence="1">
    <location>
        <begin position="14"/>
        <end position="67"/>
    </location>
</feature>
<dbReference type="RefSeq" id="WP_237089512.1">
    <property type="nucleotide sequence ID" value="NZ_CP015079.1"/>
</dbReference>
<accession>A0A1A9GG27</accession>
<dbReference type="Proteomes" id="UP000077868">
    <property type="component" value="Chromosome"/>
</dbReference>
<proteinExistence type="predicted"/>
<dbReference type="InterPro" id="IPR046640">
    <property type="entry name" value="DUF6752"/>
</dbReference>
<gene>
    <name evidence="2" type="ORF">I601_0119</name>
</gene>
<name>A0A1A9GG27_9ACTN</name>
<dbReference type="PATRIC" id="fig|1300347.3.peg.121"/>
<evidence type="ECO:0000313" key="2">
    <source>
        <dbReference type="EMBL" id="ANH36573.1"/>
    </source>
</evidence>
<dbReference type="STRING" id="1300347.I601_0119"/>
<evidence type="ECO:0000313" key="3">
    <source>
        <dbReference type="Proteomes" id="UP000077868"/>
    </source>
</evidence>